<dbReference type="SUPFAM" id="SSF63829">
    <property type="entry name" value="Calcium-dependent phosphotriesterase"/>
    <property type="match status" value="1"/>
</dbReference>
<evidence type="ECO:0000256" key="2">
    <source>
        <dbReference type="PROSITE-ProRule" id="PRU00504"/>
    </source>
</evidence>
<dbReference type="InterPro" id="IPR001258">
    <property type="entry name" value="NHL_repeat"/>
</dbReference>
<gene>
    <name evidence="3" type="ORF">C7S18_23890</name>
</gene>
<geneLocation type="plasmid" evidence="3">
    <name>unnamed</name>
</geneLocation>
<evidence type="ECO:0008006" key="5">
    <source>
        <dbReference type="Google" id="ProtNLM"/>
    </source>
</evidence>
<keyword evidence="1" id="KW-0677">Repeat</keyword>
<evidence type="ECO:0000313" key="4">
    <source>
        <dbReference type="Proteomes" id="UP000241074"/>
    </source>
</evidence>
<dbReference type="GO" id="GO:0008270">
    <property type="term" value="F:zinc ion binding"/>
    <property type="evidence" value="ECO:0007669"/>
    <property type="project" value="UniProtKB-KW"/>
</dbReference>
<dbReference type="PANTHER" id="PTHR24104:SF25">
    <property type="entry name" value="PROTEIN LIN-41"/>
    <property type="match status" value="1"/>
</dbReference>
<dbReference type="AlphaFoldDB" id="A0A2P1PZS2"/>
<evidence type="ECO:0000256" key="1">
    <source>
        <dbReference type="ARBA" id="ARBA00022737"/>
    </source>
</evidence>
<feature type="repeat" description="NHL" evidence="2">
    <location>
        <begin position="76"/>
        <end position="119"/>
    </location>
</feature>
<dbReference type="InterPro" id="IPR011042">
    <property type="entry name" value="6-blade_b-propeller_TolB-like"/>
</dbReference>
<keyword evidence="4" id="KW-1185">Reference proteome</keyword>
<name>A0A2P1PZS2_9GAMM</name>
<dbReference type="SUPFAM" id="SSF63825">
    <property type="entry name" value="YWTD domain"/>
    <property type="match status" value="1"/>
</dbReference>
<dbReference type="EMBL" id="CP027861">
    <property type="protein sequence ID" value="AVQ00343.1"/>
    <property type="molecule type" value="Genomic_DNA"/>
</dbReference>
<evidence type="ECO:0000313" key="3">
    <source>
        <dbReference type="EMBL" id="AVQ00343.1"/>
    </source>
</evidence>
<reference evidence="3 4" key="2">
    <citation type="submission" date="2018-03" db="EMBL/GenBank/DDBJ databases">
        <authorList>
            <person name="Keele B.F."/>
        </authorList>
    </citation>
    <scope>NUCLEOTIDE SEQUENCE [LARGE SCALE GENOMIC DNA]</scope>
    <source>
        <strain evidence="3 4">D13</strain>
        <plasmid evidence="4">Plasmid unnamed</plasmid>
    </source>
</reference>
<dbReference type="Proteomes" id="UP000241074">
    <property type="component" value="Plasmid unnamed"/>
</dbReference>
<dbReference type="Gene3D" id="2.120.10.30">
    <property type="entry name" value="TolB, C-terminal domain"/>
    <property type="match status" value="3"/>
</dbReference>
<feature type="repeat" description="NHL" evidence="2">
    <location>
        <begin position="421"/>
        <end position="451"/>
    </location>
</feature>
<reference evidence="3 4" key="1">
    <citation type="submission" date="2018-03" db="EMBL/GenBank/DDBJ databases">
        <title>Ahniella affigens gen. nov., sp. nov., a gammaproteobacterium isolated from sandy soil near a stream.</title>
        <authorList>
            <person name="Ko Y."/>
            <person name="Kim J.-H."/>
        </authorList>
    </citation>
    <scope>NUCLEOTIDE SEQUENCE [LARGE SCALE GENOMIC DNA]</scope>
    <source>
        <strain evidence="3 4">D13</strain>
        <plasmid evidence="4">Plasmid unnamed</plasmid>
    </source>
</reference>
<keyword evidence="3" id="KW-0614">Plasmid</keyword>
<accession>A0A2P1PZS2</accession>
<feature type="repeat" description="NHL" evidence="2">
    <location>
        <begin position="28"/>
        <end position="72"/>
    </location>
</feature>
<dbReference type="PROSITE" id="PS51125">
    <property type="entry name" value="NHL"/>
    <property type="match status" value="4"/>
</dbReference>
<proteinExistence type="predicted"/>
<organism evidence="3 4">
    <name type="scientific">Ahniella affigens</name>
    <dbReference type="NCBI Taxonomy" id="2021234"/>
    <lineage>
        <taxon>Bacteria</taxon>
        <taxon>Pseudomonadati</taxon>
        <taxon>Pseudomonadota</taxon>
        <taxon>Gammaproteobacteria</taxon>
        <taxon>Lysobacterales</taxon>
        <taxon>Rhodanobacteraceae</taxon>
        <taxon>Ahniella</taxon>
    </lineage>
</organism>
<dbReference type="Pfam" id="PF01436">
    <property type="entry name" value="NHL"/>
    <property type="match status" value="3"/>
</dbReference>
<dbReference type="SUPFAM" id="SSF101898">
    <property type="entry name" value="NHL repeat"/>
    <property type="match status" value="1"/>
</dbReference>
<dbReference type="PANTHER" id="PTHR24104">
    <property type="entry name" value="E3 UBIQUITIN-PROTEIN LIGASE NHLRC1-RELATED"/>
    <property type="match status" value="1"/>
</dbReference>
<feature type="repeat" description="NHL" evidence="2">
    <location>
        <begin position="273"/>
        <end position="312"/>
    </location>
</feature>
<sequence>MVVGTDLFVADQGNNRIQRLSLVNGAYQSEFGTGGAGLGQLSAPTGLAYNPGNGRIYVSELGNDRIQMFGLDGTPLATFGSPGSGDGQLDDPTALALDSFGNLYVADTNNNRIVAFSADGVFLRVVRSGVASPKGVAVDESDLIWTVSPTTSQLLAINRAGDTVVAYAASRHPGNHANNLREARGIAILNPRSPGYTKGRPLVMVADNDQSFIVGFQIGNAAREYRLIKTFQTTLTSAGQIALDRFDNLYVTSPLQARVHKYDSNGALIASWGSQGSAPGQFNTPYGIAVTTDDRVFVSDTLNHRVQQFDSVGTYQNQFGVQGAGIGELNMPMMLTARFGTFVVADSGNGRIVSWTPGSFFQPIGSQGSGDGELSQPAASSLDLRSGRTFISDSGNNRIVEFDGTDFLSNFGAGIVGTASLNNPRGIAVDQRGSVFVADSGNHRIVQFSAQGDFLSEFSTPANPEGVAIDAVGRVYVSFLNSGVVNVYGALRGGIDGIGVYRPSTKTFLLRRTATTGTPDLSFTVPDAEPGDLPVIGDWNGDGVDTPGLQRESVVYIWDRWDNISIANSVRQTGGVFGERYATADWNIDGLSDITSHESIIGETRFYDEIFATRAQYLYVFGSPAGEAVFGDWNSDGLITEARYVPTTGLFRFTNQLAQGSVSLDGTSAIGPANSRPLAGDWDGSGQDRVGVFDPVTKSFFLDSQSGIVQISLAPAQPGVVFSDSFEDFVPPAEAAQDIPISGRWPR</sequence>
<dbReference type="KEGG" id="xba:C7S18_23890"/>
<dbReference type="InterPro" id="IPR050952">
    <property type="entry name" value="TRIM-NHL_E3_ligases"/>
</dbReference>
<protein>
    <recommendedName>
        <fullName evidence="5">SMP-30/Gluconolactonase/LRE-like region domain-containing protein</fullName>
    </recommendedName>
</protein>